<evidence type="ECO:0000313" key="2">
    <source>
        <dbReference type="EMBL" id="KAK1422954.1"/>
    </source>
</evidence>
<dbReference type="InterPro" id="IPR032675">
    <property type="entry name" value="LRR_dom_sf"/>
</dbReference>
<evidence type="ECO:0000256" key="1">
    <source>
        <dbReference type="ARBA" id="ARBA00022821"/>
    </source>
</evidence>
<dbReference type="PANTHER" id="PTHR33463:SF96">
    <property type="entry name" value="LEUCINE-RICH REPEAT DOMAIN, L DOMAIN-LIKE PROTEIN-RELATED"/>
    <property type="match status" value="1"/>
</dbReference>
<protein>
    <submittedName>
        <fullName evidence="2">Uncharacterized protein</fullName>
    </submittedName>
</protein>
<dbReference type="AlphaFoldDB" id="A0AAD8KH82"/>
<proteinExistence type="predicted"/>
<evidence type="ECO:0000313" key="3">
    <source>
        <dbReference type="Proteomes" id="UP001229421"/>
    </source>
</evidence>
<comment type="caution">
    <text evidence="2">The sequence shown here is derived from an EMBL/GenBank/DDBJ whole genome shotgun (WGS) entry which is preliminary data.</text>
</comment>
<keyword evidence="3" id="KW-1185">Reference proteome</keyword>
<accession>A0AAD8KH82</accession>
<keyword evidence="1" id="KW-0611">Plant defense</keyword>
<sequence length="204" mass="23609">MFPHLKTLELSDLSSLKSIDDESQNDKVVIGACWSLCQYPTKIDIWDCEALSVLIPWYAVGQMNRLQQLEIKDCKRMTEVLQLMDLPNLKGFFLGMNEFRWPLLDDVMIDGFPQLKMFTHGQSKTPKLKYISTKLGKHSVDCGLNFHGTINEHQNTFPVSASTLDLACSFHNLISTPLLRPNKKRVINSRRTYLLSSRFMRWRQ</sequence>
<gene>
    <name evidence="2" type="ORF">QVD17_18244</name>
</gene>
<dbReference type="Gene3D" id="3.80.10.10">
    <property type="entry name" value="Ribonuclease Inhibitor"/>
    <property type="match status" value="1"/>
</dbReference>
<name>A0AAD8KH82_TARER</name>
<dbReference type="SUPFAM" id="SSF52058">
    <property type="entry name" value="L domain-like"/>
    <property type="match status" value="1"/>
</dbReference>
<dbReference type="EMBL" id="JAUHHV010000005">
    <property type="protein sequence ID" value="KAK1422954.1"/>
    <property type="molecule type" value="Genomic_DNA"/>
</dbReference>
<dbReference type="PANTHER" id="PTHR33463">
    <property type="entry name" value="NB-ARC DOMAIN-CONTAINING PROTEIN-RELATED"/>
    <property type="match status" value="1"/>
</dbReference>
<reference evidence="2" key="1">
    <citation type="journal article" date="2023" name="bioRxiv">
        <title>Improved chromosome-level genome assembly for marigold (Tagetes erecta).</title>
        <authorList>
            <person name="Jiang F."/>
            <person name="Yuan L."/>
            <person name="Wang S."/>
            <person name="Wang H."/>
            <person name="Xu D."/>
            <person name="Wang A."/>
            <person name="Fan W."/>
        </authorList>
    </citation>
    <scope>NUCLEOTIDE SEQUENCE</scope>
    <source>
        <strain evidence="2">WSJ</strain>
        <tissue evidence="2">Leaf</tissue>
    </source>
</reference>
<dbReference type="InterPro" id="IPR050905">
    <property type="entry name" value="Plant_NBS-LRR"/>
</dbReference>
<organism evidence="2 3">
    <name type="scientific">Tagetes erecta</name>
    <name type="common">African marigold</name>
    <dbReference type="NCBI Taxonomy" id="13708"/>
    <lineage>
        <taxon>Eukaryota</taxon>
        <taxon>Viridiplantae</taxon>
        <taxon>Streptophyta</taxon>
        <taxon>Embryophyta</taxon>
        <taxon>Tracheophyta</taxon>
        <taxon>Spermatophyta</taxon>
        <taxon>Magnoliopsida</taxon>
        <taxon>eudicotyledons</taxon>
        <taxon>Gunneridae</taxon>
        <taxon>Pentapetalae</taxon>
        <taxon>asterids</taxon>
        <taxon>campanulids</taxon>
        <taxon>Asterales</taxon>
        <taxon>Asteraceae</taxon>
        <taxon>Asteroideae</taxon>
        <taxon>Heliantheae alliance</taxon>
        <taxon>Tageteae</taxon>
        <taxon>Tagetes</taxon>
    </lineage>
</organism>
<dbReference type="Proteomes" id="UP001229421">
    <property type="component" value="Unassembled WGS sequence"/>
</dbReference>